<keyword evidence="5" id="KW-0812">Transmembrane</keyword>
<dbReference type="SMART" id="SM00900">
    <property type="entry name" value="FMN_bind"/>
    <property type="match status" value="1"/>
</dbReference>
<sequence>MNTVLKLLAGALLWLVTVTLLHADPMTRAEMGEYVMPPFSVGEPLNDKGVHQLLNSGGAEAGYVFETLPFAPLPGFSGAPINVLVTLDLEGKFLNVRLIEHNEPIFVSGLGEAPFHNFFEQYPGLSISSSIVVGTPYGDGSAVGPVYLDGVTKATASVRIAHESVMAAALAVARDKMEGLSTEPPAHPNRDYSEKLTWEDLVDQGLAKRHVVTNAEVDAAFAGTLWSDDDPEATDNPQDPYLDIWVVDLGPPSIARAVLSDDGFAELQNFLTISTNDEPLLLIETARHGLVGPDFVRNTAPDLIGANQDGFPVALRDSDLFVELSDALPDALHDGTAMILRTDRRLGFDPAREWVLEVIAKRNHGIFQPEVGTQVIEIPHVTDERFFSRPVQIKPAPPWLEALRNRQTDLIIMGVALLPLLALLGPGMNRFAAQAQFTPYRLTLLALMTVFVGWWGQGQLSIVTPLATLRTALDGGSYAFLLYDPFSLLIWGVTIIGFVLWGRGLFCGWLCPFGALQEFAHHIGRFLKLPQLEVSDSWDKRLRPLKYVVLAALVGVVFFAPSAVDKAAEVEPFKTAITTFFIREWYYVAYAVFWLLLAMVLFKGFCRYVCPLGAVMAIGGLLRGRDWIARRAECGSPCQLCKVSCNYGAIKKTGEIKYSECFQCLDCVTIHDDESRCVPLIIAAKQAQRKRAATATRPDMPDLTGGMEPAE</sequence>
<dbReference type="PANTHER" id="PTHR30224:SF4">
    <property type="entry name" value="ELECTRON TRANSPORT PROTEIN YCCM-RELATED"/>
    <property type="match status" value="1"/>
</dbReference>
<protein>
    <submittedName>
        <fullName evidence="7">Regulator of nitric oxide reductase transcription</fullName>
    </submittedName>
</protein>
<dbReference type="AlphaFoldDB" id="A0A058ZP70"/>
<dbReference type="PATRIC" id="fig|1461693.3.peg.269"/>
<dbReference type="PIRSF" id="PIRSF036354">
    <property type="entry name" value="NosR"/>
    <property type="match status" value="1"/>
</dbReference>
<reference evidence="7 8" key="1">
    <citation type="submission" date="2013-04" db="EMBL/GenBank/DDBJ databases">
        <title>Shimia sp. 22II-S11-Z10 Genome Sequencing.</title>
        <authorList>
            <person name="Lai Q."/>
            <person name="Li G."/>
            <person name="Shao Z."/>
        </authorList>
    </citation>
    <scope>NUCLEOTIDE SEQUENCE [LARGE SCALE GENOMIC DNA]</scope>
    <source>
        <strain evidence="8">22II-S11-Z10</strain>
    </source>
</reference>
<feature type="region of interest" description="Disordered" evidence="4">
    <location>
        <begin position="692"/>
        <end position="711"/>
    </location>
</feature>
<feature type="transmembrane region" description="Helical" evidence="5">
    <location>
        <begin position="584"/>
        <end position="602"/>
    </location>
</feature>
<evidence type="ECO:0000313" key="7">
    <source>
        <dbReference type="EMBL" id="KCV83353.1"/>
    </source>
</evidence>
<dbReference type="GO" id="GO:0005886">
    <property type="term" value="C:plasma membrane"/>
    <property type="evidence" value="ECO:0007669"/>
    <property type="project" value="UniProtKB-SubCell"/>
</dbReference>
<gene>
    <name evidence="7" type="ORF">ATO10_01290</name>
</gene>
<accession>A0A058ZP70</accession>
<evidence type="ECO:0000256" key="3">
    <source>
        <dbReference type="ARBA" id="ARBA00023136"/>
    </source>
</evidence>
<dbReference type="InterPro" id="IPR052378">
    <property type="entry name" value="NosR_regulator"/>
</dbReference>
<dbReference type="GO" id="GO:0045893">
    <property type="term" value="P:positive regulation of DNA-templated transcription"/>
    <property type="evidence" value="ECO:0007669"/>
    <property type="project" value="InterPro"/>
</dbReference>
<keyword evidence="8" id="KW-1185">Reference proteome</keyword>
<dbReference type="GO" id="GO:0003677">
    <property type="term" value="F:DNA binding"/>
    <property type="evidence" value="ECO:0007669"/>
    <property type="project" value="InterPro"/>
</dbReference>
<dbReference type="GO" id="GO:0010181">
    <property type="term" value="F:FMN binding"/>
    <property type="evidence" value="ECO:0007669"/>
    <property type="project" value="InterPro"/>
</dbReference>
<feature type="transmembrane region" description="Helical" evidence="5">
    <location>
        <begin position="477"/>
        <end position="501"/>
    </location>
</feature>
<comment type="subcellular location">
    <subcellularLocation>
        <location evidence="1">Cell membrane</location>
    </subcellularLocation>
</comment>
<feature type="transmembrane region" description="Helical" evidence="5">
    <location>
        <begin position="410"/>
        <end position="428"/>
    </location>
</feature>
<dbReference type="STRING" id="1461693.ATO10_01290"/>
<comment type="caution">
    <text evidence="7">The sequence shown here is derived from an EMBL/GenBank/DDBJ whole genome shotgun (WGS) entry which is preliminary data.</text>
</comment>
<evidence type="ECO:0000256" key="4">
    <source>
        <dbReference type="SAM" id="MobiDB-lite"/>
    </source>
</evidence>
<dbReference type="RefSeq" id="WP_035246995.1">
    <property type="nucleotide sequence ID" value="NZ_AQQY01000001.1"/>
</dbReference>
<name>A0A058ZP70_9RHOB</name>
<feature type="transmembrane region" description="Helical" evidence="5">
    <location>
        <begin position="440"/>
        <end position="457"/>
    </location>
</feature>
<dbReference type="EMBL" id="AQQY01000001">
    <property type="protein sequence ID" value="KCV83353.1"/>
    <property type="molecule type" value="Genomic_DNA"/>
</dbReference>
<dbReference type="OrthoDB" id="9806398at2"/>
<dbReference type="Pfam" id="PF12801">
    <property type="entry name" value="Fer4_5"/>
    <property type="match status" value="2"/>
</dbReference>
<keyword evidence="3 5" id="KW-0472">Membrane</keyword>
<dbReference type="eggNOG" id="COG0348">
    <property type="taxonomic scope" value="Bacteria"/>
</dbReference>
<evidence type="ECO:0000259" key="6">
    <source>
        <dbReference type="SMART" id="SM00900"/>
    </source>
</evidence>
<evidence type="ECO:0000256" key="2">
    <source>
        <dbReference type="ARBA" id="ARBA00022475"/>
    </source>
</evidence>
<evidence type="ECO:0000256" key="1">
    <source>
        <dbReference type="ARBA" id="ARBA00004236"/>
    </source>
</evidence>
<keyword evidence="5" id="KW-1133">Transmembrane helix</keyword>
<dbReference type="PANTHER" id="PTHR30224">
    <property type="entry name" value="ELECTRON TRANSPORT PROTEIN"/>
    <property type="match status" value="1"/>
</dbReference>
<proteinExistence type="predicted"/>
<dbReference type="Proteomes" id="UP000024836">
    <property type="component" value="Unassembled WGS sequence"/>
</dbReference>
<feature type="domain" description="FMN-binding" evidence="6">
    <location>
        <begin position="75"/>
        <end position="172"/>
    </location>
</feature>
<keyword evidence="2" id="KW-1003">Cell membrane</keyword>
<organism evidence="7 8">
    <name type="scientific">Actibacterium atlanticum</name>
    <dbReference type="NCBI Taxonomy" id="1461693"/>
    <lineage>
        <taxon>Bacteria</taxon>
        <taxon>Pseudomonadati</taxon>
        <taxon>Pseudomonadota</taxon>
        <taxon>Alphaproteobacteria</taxon>
        <taxon>Rhodobacterales</taxon>
        <taxon>Roseobacteraceae</taxon>
        <taxon>Actibacterium</taxon>
    </lineage>
</organism>
<dbReference type="InterPro" id="IPR011399">
    <property type="entry name" value="NosR"/>
</dbReference>
<dbReference type="SUPFAM" id="SSF54862">
    <property type="entry name" value="4Fe-4S ferredoxins"/>
    <property type="match status" value="1"/>
</dbReference>
<feature type="transmembrane region" description="Helical" evidence="5">
    <location>
        <begin position="547"/>
        <end position="564"/>
    </location>
</feature>
<dbReference type="InterPro" id="IPR017896">
    <property type="entry name" value="4Fe4S_Fe-S-bd"/>
</dbReference>
<dbReference type="eggNOG" id="COG3901">
    <property type="taxonomic scope" value="Bacteria"/>
</dbReference>
<evidence type="ECO:0000313" key="8">
    <source>
        <dbReference type="Proteomes" id="UP000024836"/>
    </source>
</evidence>
<evidence type="ECO:0000256" key="5">
    <source>
        <dbReference type="SAM" id="Phobius"/>
    </source>
</evidence>
<dbReference type="InterPro" id="IPR007329">
    <property type="entry name" value="FMN-bd"/>
</dbReference>